<feature type="region of interest" description="Disordered" evidence="3">
    <location>
        <begin position="1"/>
        <end position="51"/>
    </location>
</feature>
<dbReference type="EMBL" id="JARIHO010000085">
    <property type="protein sequence ID" value="KAJ7308533.1"/>
    <property type="molecule type" value="Genomic_DNA"/>
</dbReference>
<evidence type="ECO:0000313" key="6">
    <source>
        <dbReference type="Proteomes" id="UP001218218"/>
    </source>
</evidence>
<sequence length="252" mass="28035">MPSASPAASSASDGAKTKKKALPSKKGESEVEDSEAQESGGEDGDDDEEEYEIEAILDAKKGHFEKNKIGYLVSWKGYGPEHNSWVAEDDAGNATLLIKAFWDKKKSSPKKGAEAKRPRKSVADDASDAEGSASVAKKRGRKSVSEKPADKDDERPTKKPRKASEKKAPARESPSVQQEIIGDMQNHMTVPSWDHLVDKVDTVERVDDTLFVYFTLYSGERVREDSKKCADKFPKKLIDFYESNLRWKEVNH</sequence>
<dbReference type="PANTHER" id="PTHR22812">
    <property type="entry name" value="CHROMOBOX PROTEIN"/>
    <property type="match status" value="1"/>
</dbReference>
<dbReference type="GO" id="GO:0006334">
    <property type="term" value="P:nucleosome assembly"/>
    <property type="evidence" value="ECO:0007669"/>
    <property type="project" value="InterPro"/>
</dbReference>
<dbReference type="InterPro" id="IPR008251">
    <property type="entry name" value="Chromo_shadow_dom"/>
</dbReference>
<evidence type="ECO:0000259" key="4">
    <source>
        <dbReference type="PROSITE" id="PS50013"/>
    </source>
</evidence>
<evidence type="ECO:0000256" key="3">
    <source>
        <dbReference type="SAM" id="MobiDB-lite"/>
    </source>
</evidence>
<dbReference type="GO" id="GO:0003677">
    <property type="term" value="F:DNA binding"/>
    <property type="evidence" value="ECO:0007669"/>
    <property type="project" value="InterPro"/>
</dbReference>
<dbReference type="InterPro" id="IPR000953">
    <property type="entry name" value="Chromo/chromo_shadow_dom"/>
</dbReference>
<organism evidence="5 6">
    <name type="scientific">Mycena albidolilacea</name>
    <dbReference type="NCBI Taxonomy" id="1033008"/>
    <lineage>
        <taxon>Eukaryota</taxon>
        <taxon>Fungi</taxon>
        <taxon>Dikarya</taxon>
        <taxon>Basidiomycota</taxon>
        <taxon>Agaricomycotina</taxon>
        <taxon>Agaricomycetes</taxon>
        <taxon>Agaricomycetidae</taxon>
        <taxon>Agaricales</taxon>
        <taxon>Marasmiineae</taxon>
        <taxon>Mycenaceae</taxon>
        <taxon>Mycena</taxon>
    </lineage>
</organism>
<dbReference type="PROSITE" id="PS50013">
    <property type="entry name" value="CHROMO_2"/>
    <property type="match status" value="1"/>
</dbReference>
<feature type="compositionally biased region" description="Acidic residues" evidence="3">
    <location>
        <begin position="30"/>
        <end position="51"/>
    </location>
</feature>
<evidence type="ECO:0000313" key="5">
    <source>
        <dbReference type="EMBL" id="KAJ7308533.1"/>
    </source>
</evidence>
<feature type="domain" description="Chromo" evidence="4">
    <location>
        <begin position="51"/>
        <end position="113"/>
    </location>
</feature>
<evidence type="ECO:0000256" key="1">
    <source>
        <dbReference type="ARBA" id="ARBA00004123"/>
    </source>
</evidence>
<dbReference type="GO" id="GO:0030527">
    <property type="term" value="F:structural constituent of chromatin"/>
    <property type="evidence" value="ECO:0007669"/>
    <property type="project" value="InterPro"/>
</dbReference>
<dbReference type="PRINTS" id="PR00624">
    <property type="entry name" value="HISTONEH5"/>
</dbReference>
<accession>A0AAD6Z536</accession>
<evidence type="ECO:0000256" key="2">
    <source>
        <dbReference type="ARBA" id="ARBA00023242"/>
    </source>
</evidence>
<dbReference type="SUPFAM" id="SSF54160">
    <property type="entry name" value="Chromo domain-like"/>
    <property type="match status" value="2"/>
</dbReference>
<comment type="subcellular location">
    <subcellularLocation>
        <location evidence="1">Nucleus</location>
    </subcellularLocation>
</comment>
<dbReference type="SMART" id="SM00298">
    <property type="entry name" value="CHROMO"/>
    <property type="match status" value="1"/>
</dbReference>
<dbReference type="GO" id="GO:0005634">
    <property type="term" value="C:nucleus"/>
    <property type="evidence" value="ECO:0007669"/>
    <property type="project" value="UniProtKB-SubCell"/>
</dbReference>
<name>A0AAD6Z536_9AGAR</name>
<dbReference type="InterPro" id="IPR016197">
    <property type="entry name" value="Chromo-like_dom_sf"/>
</dbReference>
<dbReference type="InterPro" id="IPR005819">
    <property type="entry name" value="H1/H5"/>
</dbReference>
<dbReference type="GO" id="GO:0000786">
    <property type="term" value="C:nucleosome"/>
    <property type="evidence" value="ECO:0007669"/>
    <property type="project" value="InterPro"/>
</dbReference>
<feature type="compositionally biased region" description="Basic and acidic residues" evidence="3">
    <location>
        <begin position="143"/>
        <end position="170"/>
    </location>
</feature>
<keyword evidence="6" id="KW-1185">Reference proteome</keyword>
<protein>
    <recommendedName>
        <fullName evidence="4">Chromo domain-containing protein</fullName>
    </recommendedName>
</protein>
<feature type="region of interest" description="Disordered" evidence="3">
    <location>
        <begin position="103"/>
        <end position="176"/>
    </location>
</feature>
<dbReference type="AlphaFoldDB" id="A0AAD6Z536"/>
<proteinExistence type="predicted"/>
<feature type="compositionally biased region" description="Low complexity" evidence="3">
    <location>
        <begin position="1"/>
        <end position="12"/>
    </location>
</feature>
<dbReference type="Pfam" id="PF01393">
    <property type="entry name" value="Chromo_shadow"/>
    <property type="match status" value="1"/>
</dbReference>
<gene>
    <name evidence="5" type="ORF">DFH08DRAFT_719770</name>
</gene>
<comment type="caution">
    <text evidence="5">The sequence shown here is derived from an EMBL/GenBank/DDBJ whole genome shotgun (WGS) entry which is preliminary data.</text>
</comment>
<dbReference type="Proteomes" id="UP001218218">
    <property type="component" value="Unassembled WGS sequence"/>
</dbReference>
<dbReference type="Gene3D" id="2.40.50.40">
    <property type="match status" value="2"/>
</dbReference>
<dbReference type="InterPro" id="IPR023780">
    <property type="entry name" value="Chromo_domain"/>
</dbReference>
<keyword evidence="2" id="KW-0539">Nucleus</keyword>
<dbReference type="Pfam" id="PF00385">
    <property type="entry name" value="Chromo"/>
    <property type="match status" value="1"/>
</dbReference>
<reference evidence="5" key="1">
    <citation type="submission" date="2023-03" db="EMBL/GenBank/DDBJ databases">
        <title>Massive genome expansion in bonnet fungi (Mycena s.s.) driven by repeated elements and novel gene families across ecological guilds.</title>
        <authorList>
            <consortium name="Lawrence Berkeley National Laboratory"/>
            <person name="Harder C.B."/>
            <person name="Miyauchi S."/>
            <person name="Viragh M."/>
            <person name="Kuo A."/>
            <person name="Thoen E."/>
            <person name="Andreopoulos B."/>
            <person name="Lu D."/>
            <person name="Skrede I."/>
            <person name="Drula E."/>
            <person name="Henrissat B."/>
            <person name="Morin E."/>
            <person name="Kohler A."/>
            <person name="Barry K."/>
            <person name="LaButti K."/>
            <person name="Morin E."/>
            <person name="Salamov A."/>
            <person name="Lipzen A."/>
            <person name="Mereny Z."/>
            <person name="Hegedus B."/>
            <person name="Baldrian P."/>
            <person name="Stursova M."/>
            <person name="Weitz H."/>
            <person name="Taylor A."/>
            <person name="Grigoriev I.V."/>
            <person name="Nagy L.G."/>
            <person name="Martin F."/>
            <person name="Kauserud H."/>
        </authorList>
    </citation>
    <scope>NUCLEOTIDE SEQUENCE</scope>
    <source>
        <strain evidence="5">CBHHK002</strain>
    </source>
</reference>
<feature type="compositionally biased region" description="Basic and acidic residues" evidence="3">
    <location>
        <begin position="103"/>
        <end position="116"/>
    </location>
</feature>
<dbReference type="InterPro" id="IPR051219">
    <property type="entry name" value="Heterochromatin_chromo-domain"/>
</dbReference>